<keyword evidence="2" id="KW-0812">Transmembrane</keyword>
<organism evidence="4 5">
    <name type="scientific">Monilinia vaccinii-corymbosi</name>
    <dbReference type="NCBI Taxonomy" id="61207"/>
    <lineage>
        <taxon>Eukaryota</taxon>
        <taxon>Fungi</taxon>
        <taxon>Dikarya</taxon>
        <taxon>Ascomycota</taxon>
        <taxon>Pezizomycotina</taxon>
        <taxon>Leotiomycetes</taxon>
        <taxon>Helotiales</taxon>
        <taxon>Sclerotiniaceae</taxon>
        <taxon>Monilinia</taxon>
    </lineage>
</organism>
<dbReference type="InterPro" id="IPR051176">
    <property type="entry name" value="Cent_Immune-Sig_Mod"/>
</dbReference>
<dbReference type="PANTHER" id="PTHR15715:SF48">
    <property type="entry name" value="FHA DOMAIN-CONTAINING PROTEIN"/>
    <property type="match status" value="1"/>
</dbReference>
<feature type="region of interest" description="Disordered" evidence="1">
    <location>
        <begin position="558"/>
        <end position="578"/>
    </location>
</feature>
<dbReference type="GO" id="GO:0005737">
    <property type="term" value="C:cytoplasm"/>
    <property type="evidence" value="ECO:0007669"/>
    <property type="project" value="TreeGrafter"/>
</dbReference>
<dbReference type="SMART" id="SM00240">
    <property type="entry name" value="FHA"/>
    <property type="match status" value="1"/>
</dbReference>
<proteinExistence type="predicted"/>
<accession>A0A8A3PAK6</accession>
<dbReference type="Pfam" id="PF00498">
    <property type="entry name" value="FHA"/>
    <property type="match status" value="1"/>
</dbReference>
<keyword evidence="5" id="KW-1185">Reference proteome</keyword>
<feature type="compositionally biased region" description="Acidic residues" evidence="1">
    <location>
        <begin position="313"/>
        <end position="323"/>
    </location>
</feature>
<dbReference type="InterPro" id="IPR000253">
    <property type="entry name" value="FHA_dom"/>
</dbReference>
<dbReference type="OrthoDB" id="4096268at2759"/>
<feature type="compositionally biased region" description="Basic and acidic residues" evidence="1">
    <location>
        <begin position="558"/>
        <end position="569"/>
    </location>
</feature>
<evidence type="ECO:0000313" key="4">
    <source>
        <dbReference type="EMBL" id="QSZ31777.1"/>
    </source>
</evidence>
<dbReference type="PROSITE" id="PS50006">
    <property type="entry name" value="FHA_DOMAIN"/>
    <property type="match status" value="1"/>
</dbReference>
<feature type="domain" description="FHA" evidence="3">
    <location>
        <begin position="50"/>
        <end position="111"/>
    </location>
</feature>
<reference evidence="4" key="1">
    <citation type="submission" date="2020-10" db="EMBL/GenBank/DDBJ databases">
        <title>Genome Sequence of Monilinia vaccinii-corymbosi Sheds Light on Mummy Berry Disease Infection of Blueberry and Mating Type.</title>
        <authorList>
            <person name="Yow A.G."/>
            <person name="Zhang Y."/>
            <person name="Bansal K."/>
            <person name="Eacker S.M."/>
            <person name="Sullivan S."/>
            <person name="Liachko I."/>
            <person name="Cubeta M.A."/>
            <person name="Rollins J.A."/>
            <person name="Ashrafi H."/>
        </authorList>
    </citation>
    <scope>NUCLEOTIDE SEQUENCE</scope>
    <source>
        <strain evidence="4">RL-1</strain>
    </source>
</reference>
<protein>
    <recommendedName>
        <fullName evidence="3">FHA domain-containing protein</fullName>
    </recommendedName>
</protein>
<evidence type="ECO:0000256" key="1">
    <source>
        <dbReference type="SAM" id="MobiDB-lite"/>
    </source>
</evidence>
<evidence type="ECO:0000259" key="3">
    <source>
        <dbReference type="PROSITE" id="PS50006"/>
    </source>
</evidence>
<sequence length="795" mass="86613">MSVPSRNSQNHNMYHHQVKVHLRRIPVTKNDLALEPATRILNLTPTKPVMKIGRASKSPAKGIQSATDNAWFDSPVMSRDHAEIIYNPSEKKIKIRDLGSMHGTFVNGEKLGDDIKPLNLNDKIVFGTGVRRGMEMFPACHFDVAYELIPWKKPNSYTVPDSSSDEDEDCSEEDRSERASSPHDTSIEMMEACRSSPTASKSIDAIDLTLYDTPSPSVEAIEPSSISTTKKTTEQEHTPKSPVLGHGSPEVSVVSYPVRTDDGSTISESHTTNKENNRPPSFVYDDKSDDGEEDIPSSPHDPDVSGLSPLLSEDFDVGNDSDVSELSASCSADFDVDNDSEDFEASGASTGSEGNILVTRNREIYSPAFSSPEVSRAPSPVPAVTTCRPPFDNADIPESHVRTQIGTTKALVLCGNGSDEEEDDASVGLSEAANEGLQTLIKDDLLENNLTNPSVSKNNPTNSNTWYTNMYPRSTRYGPPACSSSYWPSDREASPSAVAMVKAPGPSNMAENSIDQSFDVNASWKSCFKSLGDKTGKHAFFEAREDNKMKFQAHIGENEGTKNDCRPESPRPSFTRPTQDVRFAHPLSHILQPMQPVRYHGGNFDHGFEEAAHRSIAAEIIDQTISSPPYLIGSAEERPSIHPYYFSSDASSKAPESPVFERYPARSGLRIDDIIDGSSTVKASKRKADEISKDDNLREPCNSLTEDVRKNEVRNWASLMEKLATSPGTISDAAHQSSAINVAPSVSATSNVEVRPIKRLKMKKFAEAVGYFALGGAAVGAGLFSALVATAPDFL</sequence>
<dbReference type="AlphaFoldDB" id="A0A8A3PAK6"/>
<feature type="region of interest" description="Disordered" evidence="1">
    <location>
        <begin position="214"/>
        <end position="326"/>
    </location>
</feature>
<evidence type="ECO:0000313" key="5">
    <source>
        <dbReference type="Proteomes" id="UP000672032"/>
    </source>
</evidence>
<dbReference type="Proteomes" id="UP000672032">
    <property type="component" value="Chromosome 2"/>
</dbReference>
<feature type="region of interest" description="Disordered" evidence="1">
    <location>
        <begin position="155"/>
        <end position="199"/>
    </location>
</feature>
<evidence type="ECO:0000256" key="2">
    <source>
        <dbReference type="SAM" id="Phobius"/>
    </source>
</evidence>
<name>A0A8A3PAK6_9HELO</name>
<feature type="transmembrane region" description="Helical" evidence="2">
    <location>
        <begin position="768"/>
        <end position="789"/>
    </location>
</feature>
<dbReference type="SUPFAM" id="SSF49879">
    <property type="entry name" value="SMAD/FHA domain"/>
    <property type="match status" value="1"/>
</dbReference>
<dbReference type="Gene3D" id="2.60.200.20">
    <property type="match status" value="1"/>
</dbReference>
<dbReference type="EMBL" id="CP063406">
    <property type="protein sequence ID" value="QSZ31777.1"/>
    <property type="molecule type" value="Genomic_DNA"/>
</dbReference>
<keyword evidence="2" id="KW-1133">Transmembrane helix</keyword>
<dbReference type="PANTHER" id="PTHR15715">
    <property type="entry name" value="CENTROSOMAL PROTEIN OF 170 KDA"/>
    <property type="match status" value="1"/>
</dbReference>
<feature type="compositionally biased region" description="Acidic residues" evidence="1">
    <location>
        <begin position="163"/>
        <end position="172"/>
    </location>
</feature>
<keyword evidence="2" id="KW-0472">Membrane</keyword>
<dbReference type="InterPro" id="IPR008984">
    <property type="entry name" value="SMAD_FHA_dom_sf"/>
</dbReference>
<gene>
    <name evidence="4" type="ORF">DSL72_001346</name>
</gene>